<dbReference type="KEGG" id="spao:SPAR_I01680"/>
<sequence>MHSMGFGWGFLKTNRVPQSHILSTMEPQEEFITTEEVEQEIVPTMEVEQDAPVDIEEVNDDDEMMDDDEEDLEVDMSNNSLTYFDKHTDSVFAIGHHPSLPLVCTGGGDNLAHLWTSHSQPPKFAGTLTGYGESVISCSFTCEGGFLVTADMSGKVLVHMGQKGGAQWKLTSQIQEVEEIVWLKAHPTIPRTFAFGATNGSVWCYQINEQDGSLEQLMSGFVHQQDCSMGEFINTDKGENTLELVTCSLDSTIVAWNCFTGQQLFKITQAETKGLEAPWISLSLAPATLTKGNSGVVACGSNNGLLAVINCNSGGAILHLSTVIELKPEQDELDASIESISWSSKFSLMAIGLVCGEVILYDTSAWRVRHKFVLEDSVTKLIFDNDDLFVSCINGKVYQFNARTGQEKFVCVGHNMGVLDFILLHPVANAGTEQKRKIITAGDEGVSLVFEVPN</sequence>
<reference evidence="4" key="4">
    <citation type="submission" date="2025-08" db="UniProtKB">
        <authorList>
            <consortium name="RefSeq"/>
        </authorList>
    </citation>
    <scope>IDENTIFICATION</scope>
    <source>
        <strain evidence="4">CBS432</strain>
    </source>
</reference>
<dbReference type="Gene3D" id="2.130.10.10">
    <property type="entry name" value="YVTN repeat-like/Quinoprotein amine dehydrogenase"/>
    <property type="match status" value="1"/>
</dbReference>
<dbReference type="Pfam" id="PF00400">
    <property type="entry name" value="WD40"/>
    <property type="match status" value="1"/>
</dbReference>
<dbReference type="AlphaFoldDB" id="A0A8B8UTK1"/>
<evidence type="ECO:0000313" key="4">
    <source>
        <dbReference type="RefSeq" id="XP_033767053.1"/>
    </source>
</evidence>
<dbReference type="PANTHER" id="PTHR19857:SF8">
    <property type="entry name" value="ANGIO-ASSOCIATED MIGRATORY CELL PROTEIN"/>
    <property type="match status" value="1"/>
</dbReference>
<evidence type="ECO:0000256" key="2">
    <source>
        <dbReference type="ARBA" id="ARBA00022737"/>
    </source>
</evidence>
<dbReference type="VEuPathDB" id="FungiDB:SPAR_I01680"/>
<keyword evidence="2" id="KW-0677">Repeat</keyword>
<proteinExistence type="predicted"/>
<evidence type="ECO:0000256" key="3">
    <source>
        <dbReference type="PROSITE-ProRule" id="PRU00221"/>
    </source>
</evidence>
<feature type="repeat" description="WD" evidence="3">
    <location>
        <begin position="84"/>
        <end position="115"/>
    </location>
</feature>
<organism evidence="4">
    <name type="scientific">Saccharomyces paradoxus</name>
    <name type="common">Yeast</name>
    <name type="synonym">Saccharomyces douglasii</name>
    <dbReference type="NCBI Taxonomy" id="27291"/>
    <lineage>
        <taxon>Eukaryota</taxon>
        <taxon>Fungi</taxon>
        <taxon>Dikarya</taxon>
        <taxon>Ascomycota</taxon>
        <taxon>Saccharomycotina</taxon>
        <taxon>Saccharomycetes</taxon>
        <taxon>Saccharomycetales</taxon>
        <taxon>Saccharomycetaceae</taxon>
        <taxon>Saccharomyces</taxon>
    </lineage>
</organism>
<dbReference type="InterPro" id="IPR051179">
    <property type="entry name" value="WD_repeat_multifunction"/>
</dbReference>
<gene>
    <name evidence="4" type="primary">SQT1</name>
    <name evidence="4" type="ORF">SPAR_I01680</name>
</gene>
<dbReference type="SMART" id="SM00320">
    <property type="entry name" value="WD40"/>
    <property type="match status" value="6"/>
</dbReference>
<dbReference type="PANTHER" id="PTHR19857">
    <property type="entry name" value="MITOCHONDRIAL DIVISION PROTEIN 1-RELATED"/>
    <property type="match status" value="1"/>
</dbReference>
<reference evidence="4" key="1">
    <citation type="journal article" date="2017" name="Nat. Genet.">
        <title>Contrasting evolutionary genome dynamics between domesticated and wild yeasts.</title>
        <authorList>
            <person name="Yue J.X."/>
            <person name="Li J."/>
            <person name="Aigrain L."/>
            <person name="Hallin J."/>
            <person name="Persson K."/>
            <person name="Oliver K."/>
            <person name="Bergstrom A."/>
            <person name="Coupland P."/>
            <person name="Warringer J."/>
            <person name="Lagomarsino M.C."/>
            <person name="Fischer G."/>
            <person name="Durbin R."/>
            <person name="Liti G."/>
        </authorList>
    </citation>
    <scope>NUCLEOTIDE SEQUENCE</scope>
    <source>
        <strain evidence="4">CBS432</strain>
    </source>
</reference>
<dbReference type="InterPro" id="IPR001680">
    <property type="entry name" value="WD40_rpt"/>
</dbReference>
<accession>A0A8B8UTK1</accession>
<dbReference type="InterPro" id="IPR036322">
    <property type="entry name" value="WD40_repeat_dom_sf"/>
</dbReference>
<name>A0A8B8UTK1_SACPA</name>
<dbReference type="GeneID" id="54631372"/>
<reference evidence="4" key="3">
    <citation type="submission" date="2025-07" db="EMBL/GenBank/DDBJ databases">
        <authorList>
            <consortium name="NCBI Genome Project"/>
        </authorList>
    </citation>
    <scope>NUCLEOTIDE SEQUENCE</scope>
    <source>
        <strain evidence="4">CBS432</strain>
    </source>
</reference>
<dbReference type="FunFam" id="2.130.10.10:FF:000630">
    <property type="entry name" value="Ribosome assembly protein SQT1"/>
    <property type="match status" value="1"/>
</dbReference>
<reference evidence="4" key="2">
    <citation type="submission" date="2020-01" db="EMBL/GenBank/DDBJ databases">
        <title>Population-level Yeast Reference Genomes.</title>
        <authorList>
            <person name="Yue J.-X."/>
        </authorList>
    </citation>
    <scope>NUCLEOTIDE SEQUENCE</scope>
    <source>
        <strain evidence="4">CBS432</strain>
    </source>
</reference>
<dbReference type="PROSITE" id="PS50082">
    <property type="entry name" value="WD_REPEATS_2"/>
    <property type="match status" value="1"/>
</dbReference>
<protein>
    <submittedName>
        <fullName evidence="4">Sqt1p</fullName>
    </submittedName>
</protein>
<evidence type="ECO:0000256" key="1">
    <source>
        <dbReference type="ARBA" id="ARBA00022574"/>
    </source>
</evidence>
<keyword evidence="1 3" id="KW-0853">WD repeat</keyword>
<dbReference type="RefSeq" id="XP_033767053.1">
    <property type="nucleotide sequence ID" value="XM_033911162.1"/>
</dbReference>
<dbReference type="SUPFAM" id="SSF50978">
    <property type="entry name" value="WD40 repeat-like"/>
    <property type="match status" value="1"/>
</dbReference>
<dbReference type="InterPro" id="IPR015943">
    <property type="entry name" value="WD40/YVTN_repeat-like_dom_sf"/>
</dbReference>
<dbReference type="OrthoDB" id="10261640at2759"/>